<evidence type="ECO:0000313" key="3">
    <source>
        <dbReference type="Proteomes" id="UP000653411"/>
    </source>
</evidence>
<reference evidence="2" key="2">
    <citation type="submission" date="2020-09" db="EMBL/GenBank/DDBJ databases">
        <authorList>
            <person name="Sun Q."/>
            <person name="Zhou Y."/>
        </authorList>
    </citation>
    <scope>NUCLEOTIDE SEQUENCE</scope>
    <source>
        <strain evidence="2">CGMCC 4.7110</strain>
    </source>
</reference>
<evidence type="ECO:0000313" key="2">
    <source>
        <dbReference type="EMBL" id="GGN44401.1"/>
    </source>
</evidence>
<feature type="region of interest" description="Disordered" evidence="1">
    <location>
        <begin position="1"/>
        <end position="26"/>
    </location>
</feature>
<dbReference type="AlphaFoldDB" id="A0A917XNN0"/>
<sequence>MAEANDPSAGHPPQAGPLSSDRRSAQLAEAFRDALIRMRDGKDLTAEDLDMTTDLLERVQAANGVSLAAAIMPMLKEVFQDGRQGYTPEAPTVLPASGPAPMRRVRTPPEPRWW</sequence>
<dbReference type="Proteomes" id="UP000653411">
    <property type="component" value="Unassembled WGS sequence"/>
</dbReference>
<gene>
    <name evidence="2" type="ORF">GCM10011578_095280</name>
</gene>
<accession>A0A917XNN0</accession>
<dbReference type="EMBL" id="BMML01000042">
    <property type="protein sequence ID" value="GGN44401.1"/>
    <property type="molecule type" value="Genomic_DNA"/>
</dbReference>
<proteinExistence type="predicted"/>
<dbReference type="RefSeq" id="WP_189269237.1">
    <property type="nucleotide sequence ID" value="NZ_BMML01000042.1"/>
</dbReference>
<feature type="region of interest" description="Disordered" evidence="1">
    <location>
        <begin position="86"/>
        <end position="114"/>
    </location>
</feature>
<evidence type="ECO:0000256" key="1">
    <source>
        <dbReference type="SAM" id="MobiDB-lite"/>
    </source>
</evidence>
<protein>
    <submittedName>
        <fullName evidence="2">Uncharacterized protein</fullName>
    </submittedName>
</protein>
<keyword evidence="3" id="KW-1185">Reference proteome</keyword>
<organism evidence="2 3">
    <name type="scientific">Streptomyces fuscichromogenes</name>
    <dbReference type="NCBI Taxonomy" id="1324013"/>
    <lineage>
        <taxon>Bacteria</taxon>
        <taxon>Bacillati</taxon>
        <taxon>Actinomycetota</taxon>
        <taxon>Actinomycetes</taxon>
        <taxon>Kitasatosporales</taxon>
        <taxon>Streptomycetaceae</taxon>
        <taxon>Streptomyces</taxon>
    </lineage>
</organism>
<reference evidence="2" key="1">
    <citation type="journal article" date="2014" name="Int. J. Syst. Evol. Microbiol.">
        <title>Complete genome sequence of Corynebacterium casei LMG S-19264T (=DSM 44701T), isolated from a smear-ripened cheese.</title>
        <authorList>
            <consortium name="US DOE Joint Genome Institute (JGI-PGF)"/>
            <person name="Walter F."/>
            <person name="Albersmeier A."/>
            <person name="Kalinowski J."/>
            <person name="Ruckert C."/>
        </authorList>
    </citation>
    <scope>NUCLEOTIDE SEQUENCE</scope>
    <source>
        <strain evidence="2">CGMCC 4.7110</strain>
    </source>
</reference>
<name>A0A917XNN0_9ACTN</name>
<comment type="caution">
    <text evidence="2">The sequence shown here is derived from an EMBL/GenBank/DDBJ whole genome shotgun (WGS) entry which is preliminary data.</text>
</comment>